<feature type="domain" description="T6SS Transcription factor RovC-like DNA binding" evidence="1">
    <location>
        <begin position="196"/>
        <end position="281"/>
    </location>
</feature>
<dbReference type="AlphaFoldDB" id="A0A2S8B2Y3"/>
<dbReference type="Pfam" id="PF20109">
    <property type="entry name" value="Trans_reg_dom"/>
    <property type="match status" value="1"/>
</dbReference>
<dbReference type="EMBL" id="PHFW01000003">
    <property type="protein sequence ID" value="PQM26668.1"/>
    <property type="molecule type" value="Genomic_DNA"/>
</dbReference>
<evidence type="ECO:0000313" key="3">
    <source>
        <dbReference type="EMBL" id="PQM26668.1"/>
    </source>
</evidence>
<reference evidence="4" key="1">
    <citation type="submission" date="2017-11" db="EMBL/GenBank/DDBJ databases">
        <title>The complete genome sequence of Sphingopyxis pomeranensis sp. nov. strain WS5A3p.</title>
        <authorList>
            <person name="Kaminski M.A."/>
        </authorList>
    </citation>
    <scope>NUCLEOTIDE SEQUENCE [LARGE SCALE GENOMIC DNA]</scope>
    <source>
        <strain evidence="4">WS5A3p</strain>
    </source>
</reference>
<evidence type="ECO:0000259" key="1">
    <source>
        <dbReference type="Pfam" id="PF10074"/>
    </source>
</evidence>
<accession>A0A2S8B2Y3</accession>
<keyword evidence="4" id="KW-1185">Reference proteome</keyword>
<dbReference type="OrthoDB" id="9800831at2"/>
<dbReference type="InterPro" id="IPR045465">
    <property type="entry name" value="Trans_reg_dom"/>
</dbReference>
<gene>
    <name evidence="3" type="ORF">CVO77_16825</name>
</gene>
<dbReference type="Proteomes" id="UP000238954">
    <property type="component" value="Chromosome"/>
</dbReference>
<organism evidence="3 4">
    <name type="scientific">Sphingopyxis lindanitolerans</name>
    <dbReference type="NCBI Taxonomy" id="2054227"/>
    <lineage>
        <taxon>Bacteria</taxon>
        <taxon>Pseudomonadati</taxon>
        <taxon>Pseudomonadota</taxon>
        <taxon>Alphaproteobacteria</taxon>
        <taxon>Sphingomonadales</taxon>
        <taxon>Sphingomonadaceae</taxon>
        <taxon>Sphingopyxis</taxon>
    </lineage>
</organism>
<name>A0A2S8B2Y3_9SPHN</name>
<proteinExistence type="predicted"/>
<dbReference type="InterPro" id="IPR018754">
    <property type="entry name" value="RovC-like_DNA-bd"/>
</dbReference>
<evidence type="ECO:0000259" key="2">
    <source>
        <dbReference type="Pfam" id="PF20109"/>
    </source>
</evidence>
<feature type="domain" description="Transcriptional regulator-like" evidence="2">
    <location>
        <begin position="54"/>
        <end position="92"/>
    </location>
</feature>
<dbReference type="RefSeq" id="WP_106000037.1">
    <property type="nucleotide sequence ID" value="NZ_CM009578.1"/>
</dbReference>
<evidence type="ECO:0008006" key="5">
    <source>
        <dbReference type="Google" id="ProtNLM"/>
    </source>
</evidence>
<comment type="caution">
    <text evidence="3">The sequence shown here is derived from an EMBL/GenBank/DDBJ whole genome shotgun (WGS) entry which is preliminary data.</text>
</comment>
<protein>
    <recommendedName>
        <fullName evidence="5">DUF2285 domain-containing protein</fullName>
    </recommendedName>
</protein>
<dbReference type="Pfam" id="PF10074">
    <property type="entry name" value="RovC_DNA-bd"/>
    <property type="match status" value="1"/>
</dbReference>
<sequence>MSRRDRMKGRAAPHADDWEVIYLFASDGNISTILWKYYIMSKRGSREVWSSGANWRSAHDYRALLRADRRAFAWEWIRRHPPYRAAWRERHRPPTAFGLLAYEDPHRATPDARPIWSADTDPRVLGSNPLAKRGQDTDLFDVRLVASKVSIAIEDNVEHWLISDGLWMVRLDLLDGTLLGGPTLLEHRLVGFDSAEAKISALRQLSALAHRGDLPPSLRPREIRAPRWVLELRTADALAVGASQQQMARSFFGTMVVGKNWRVENASYRLRIRRLVRLARKYLDDPFQGPWFR</sequence>
<evidence type="ECO:0000313" key="4">
    <source>
        <dbReference type="Proteomes" id="UP000238954"/>
    </source>
</evidence>